<dbReference type="PANTHER" id="PTHR32089:SF112">
    <property type="entry name" value="LYSOZYME-LIKE PROTEIN-RELATED"/>
    <property type="match status" value="1"/>
</dbReference>
<feature type="domain" description="Methyl-accepting transducer" evidence="11">
    <location>
        <begin position="386"/>
        <end position="657"/>
    </location>
</feature>
<dbReference type="InterPro" id="IPR004089">
    <property type="entry name" value="MCPsignal_dom"/>
</dbReference>
<dbReference type="GO" id="GO:0006935">
    <property type="term" value="P:chemotaxis"/>
    <property type="evidence" value="ECO:0007669"/>
    <property type="project" value="UniProtKB-KW"/>
</dbReference>
<feature type="transmembrane region" description="Helical" evidence="10">
    <location>
        <begin position="25"/>
        <end position="45"/>
    </location>
</feature>
<evidence type="ECO:0000256" key="7">
    <source>
        <dbReference type="ARBA" id="ARBA00023224"/>
    </source>
</evidence>
<evidence type="ECO:0000256" key="4">
    <source>
        <dbReference type="ARBA" id="ARBA00022692"/>
    </source>
</evidence>
<evidence type="ECO:0000256" key="8">
    <source>
        <dbReference type="ARBA" id="ARBA00029447"/>
    </source>
</evidence>
<dbReference type="GO" id="GO:0007165">
    <property type="term" value="P:signal transduction"/>
    <property type="evidence" value="ECO:0007669"/>
    <property type="project" value="UniProtKB-KW"/>
</dbReference>
<evidence type="ECO:0000259" key="11">
    <source>
        <dbReference type="PROSITE" id="PS50111"/>
    </source>
</evidence>
<protein>
    <recommendedName>
        <fullName evidence="15">Methyl-accepting chemotaxis protein</fullName>
    </recommendedName>
</protein>
<dbReference type="SMART" id="SM00283">
    <property type="entry name" value="MA"/>
    <property type="match status" value="1"/>
</dbReference>
<evidence type="ECO:0000313" key="13">
    <source>
        <dbReference type="EMBL" id="OXM82654.1"/>
    </source>
</evidence>
<keyword evidence="7 9" id="KW-0807">Transducer</keyword>
<dbReference type="PROSITE" id="PS50885">
    <property type="entry name" value="HAMP"/>
    <property type="match status" value="1"/>
</dbReference>
<evidence type="ECO:0000259" key="12">
    <source>
        <dbReference type="PROSITE" id="PS50885"/>
    </source>
</evidence>
<dbReference type="RefSeq" id="WP_094018511.1">
    <property type="nucleotide sequence ID" value="NZ_NMQW01000059.1"/>
</dbReference>
<dbReference type="OrthoDB" id="243053at2"/>
<sequence>MGNTRNRFLETLFILGSVRQTAGRIVLSTLFIITLCVAVISYMFYVPSSQEVQKLSEAGLKQTAVLLANEVDANLKEKQAMLKVIAEQGSELGTDKPKHLELLTKFQKAHPEYDNIVYSPDLVGATAFSSNGSPVNVADRDYIKKVREGSVTISDPLISKLNNMMVVVIAIPLMKEGKPYGFYAASYSIEQMAQKVDSVHFGDTGAAFMSMRDGTFLSYPDTSYVLKKKLSDLGSPELNQALADVANGTNHMFTYVENGNKKIGYMGVTEASWVITVFSSEEEIMRPINSLLHLILKVGGGMVIIALMINILIALRIVYPIRKLTNGIDLLAKGDLTHRIPAKGNNDISQALLAFNVAGEQMQRLMLEAKDLSEQVAESADQLASGAEQGAQAAQSISEAIQVMAESSERQMYNIQEGSLASESIAAQIDDVAGHTATVASLAAEASGLSDQGAASMEQLAGKMSEMGKGIGELSSTIGTLSKLSEQIGNIVDVIGGIARQTNILSLNASIEASRSGEAGRGFAVVAEEIRKLAGQSMESAEKIAGFIESIQFETERTLRASEVTVIQASEGQQAGETAGELFARIRSSIQQVAQSIHGVSDAADEIVSGTSTLVSSIRLISESANEAAAESQNVSAAAEEQMASMEEVASSSAELANMAKKLRTQIEQFKL</sequence>
<proteinExistence type="inferred from homology"/>
<dbReference type="GO" id="GO:0005886">
    <property type="term" value="C:plasma membrane"/>
    <property type="evidence" value="ECO:0007669"/>
    <property type="project" value="UniProtKB-SubCell"/>
</dbReference>
<dbReference type="PANTHER" id="PTHR32089">
    <property type="entry name" value="METHYL-ACCEPTING CHEMOTAXIS PROTEIN MCPB"/>
    <property type="match status" value="1"/>
</dbReference>
<dbReference type="SMART" id="SM00304">
    <property type="entry name" value="HAMP"/>
    <property type="match status" value="1"/>
</dbReference>
<dbReference type="Gene3D" id="1.10.287.950">
    <property type="entry name" value="Methyl-accepting chemotaxis protein"/>
    <property type="match status" value="1"/>
</dbReference>
<comment type="caution">
    <text evidence="13">The sequence shown here is derived from an EMBL/GenBank/DDBJ whole genome shotgun (WGS) entry which is preliminary data.</text>
</comment>
<evidence type="ECO:0000256" key="6">
    <source>
        <dbReference type="ARBA" id="ARBA00023136"/>
    </source>
</evidence>
<dbReference type="PROSITE" id="PS50111">
    <property type="entry name" value="CHEMOTAXIS_TRANSDUC_2"/>
    <property type="match status" value="1"/>
</dbReference>
<dbReference type="CDD" id="cd06225">
    <property type="entry name" value="HAMP"/>
    <property type="match status" value="1"/>
</dbReference>
<dbReference type="CDD" id="cd11386">
    <property type="entry name" value="MCP_signal"/>
    <property type="match status" value="1"/>
</dbReference>
<evidence type="ECO:0000256" key="3">
    <source>
        <dbReference type="ARBA" id="ARBA00022500"/>
    </source>
</evidence>
<evidence type="ECO:0008006" key="15">
    <source>
        <dbReference type="Google" id="ProtNLM"/>
    </source>
</evidence>
<keyword evidence="5 10" id="KW-1133">Transmembrane helix</keyword>
<dbReference type="CDD" id="cd12914">
    <property type="entry name" value="PDC1_DGC_like"/>
    <property type="match status" value="1"/>
</dbReference>
<evidence type="ECO:0000256" key="5">
    <source>
        <dbReference type="ARBA" id="ARBA00022989"/>
    </source>
</evidence>
<keyword evidence="4 10" id="KW-0812">Transmembrane</keyword>
<accession>A0A229UGY7</accession>
<evidence type="ECO:0000256" key="2">
    <source>
        <dbReference type="ARBA" id="ARBA00022475"/>
    </source>
</evidence>
<dbReference type="InterPro" id="IPR003660">
    <property type="entry name" value="HAMP_dom"/>
</dbReference>
<keyword evidence="14" id="KW-1185">Reference proteome</keyword>
<gene>
    <name evidence="13" type="ORF">CF651_29815</name>
</gene>
<dbReference type="SUPFAM" id="SSF58104">
    <property type="entry name" value="Methyl-accepting chemotaxis protein (MCP) signaling domain"/>
    <property type="match status" value="1"/>
</dbReference>
<name>A0A229UGY7_9BACL</name>
<feature type="domain" description="HAMP" evidence="12">
    <location>
        <begin position="315"/>
        <end position="367"/>
    </location>
</feature>
<feature type="transmembrane region" description="Helical" evidence="10">
    <location>
        <begin position="294"/>
        <end position="319"/>
    </location>
</feature>
<dbReference type="Pfam" id="PF00672">
    <property type="entry name" value="HAMP"/>
    <property type="match status" value="1"/>
</dbReference>
<keyword evidence="6 10" id="KW-0472">Membrane</keyword>
<evidence type="ECO:0000256" key="9">
    <source>
        <dbReference type="PROSITE-ProRule" id="PRU00284"/>
    </source>
</evidence>
<dbReference type="EMBL" id="NMQW01000059">
    <property type="protein sequence ID" value="OXM82654.1"/>
    <property type="molecule type" value="Genomic_DNA"/>
</dbReference>
<comment type="subcellular location">
    <subcellularLocation>
        <location evidence="1">Cell membrane</location>
        <topology evidence="1">Multi-pass membrane protein</topology>
    </subcellularLocation>
</comment>
<evidence type="ECO:0000256" key="1">
    <source>
        <dbReference type="ARBA" id="ARBA00004651"/>
    </source>
</evidence>
<evidence type="ECO:0000256" key="10">
    <source>
        <dbReference type="SAM" id="Phobius"/>
    </source>
</evidence>
<reference evidence="13 14" key="1">
    <citation type="submission" date="2017-07" db="EMBL/GenBank/DDBJ databases">
        <title>Genome sequencing and assembly of Paenibacillus rigui.</title>
        <authorList>
            <person name="Mayilraj S."/>
        </authorList>
    </citation>
    <scope>NUCLEOTIDE SEQUENCE [LARGE SCALE GENOMIC DNA]</scope>
    <source>
        <strain evidence="13 14">JCM 16352</strain>
    </source>
</reference>
<dbReference type="CDD" id="cd12912">
    <property type="entry name" value="PDC2_MCP_like"/>
    <property type="match status" value="1"/>
</dbReference>
<dbReference type="Proteomes" id="UP000215509">
    <property type="component" value="Unassembled WGS sequence"/>
</dbReference>
<organism evidence="13 14">
    <name type="scientific">Paenibacillus rigui</name>
    <dbReference type="NCBI Taxonomy" id="554312"/>
    <lineage>
        <taxon>Bacteria</taxon>
        <taxon>Bacillati</taxon>
        <taxon>Bacillota</taxon>
        <taxon>Bacilli</taxon>
        <taxon>Bacillales</taxon>
        <taxon>Paenibacillaceae</taxon>
        <taxon>Paenibacillus</taxon>
    </lineage>
</organism>
<dbReference type="Pfam" id="PF02743">
    <property type="entry name" value="dCache_1"/>
    <property type="match status" value="1"/>
</dbReference>
<keyword evidence="3" id="KW-0145">Chemotaxis</keyword>
<dbReference type="Gene3D" id="3.30.450.20">
    <property type="entry name" value="PAS domain"/>
    <property type="match status" value="1"/>
</dbReference>
<dbReference type="Pfam" id="PF00015">
    <property type="entry name" value="MCPsignal"/>
    <property type="match status" value="1"/>
</dbReference>
<comment type="similarity">
    <text evidence="8">Belongs to the methyl-accepting chemotaxis (MCP) protein family.</text>
</comment>
<keyword evidence="2" id="KW-1003">Cell membrane</keyword>
<dbReference type="AlphaFoldDB" id="A0A229UGY7"/>
<dbReference type="InterPro" id="IPR033479">
    <property type="entry name" value="dCache_1"/>
</dbReference>
<evidence type="ECO:0000313" key="14">
    <source>
        <dbReference type="Proteomes" id="UP000215509"/>
    </source>
</evidence>